<protein>
    <recommendedName>
        <fullName evidence="2">CBS domain-containing protein</fullName>
    </recommendedName>
</protein>
<dbReference type="PROSITE" id="PS51371">
    <property type="entry name" value="CBS"/>
    <property type="match status" value="1"/>
</dbReference>
<dbReference type="Gene3D" id="3.10.580.10">
    <property type="entry name" value="CBS-domain"/>
    <property type="match status" value="1"/>
</dbReference>
<reference evidence="3" key="1">
    <citation type="submission" date="2018-06" db="EMBL/GenBank/DDBJ databases">
        <authorList>
            <person name="Zhirakovskaya E."/>
        </authorList>
    </citation>
    <scope>NUCLEOTIDE SEQUENCE</scope>
</reference>
<dbReference type="InterPro" id="IPR000644">
    <property type="entry name" value="CBS_dom"/>
</dbReference>
<gene>
    <name evidence="3" type="ORF">MNBD_GAMMA08-1129</name>
</gene>
<keyword evidence="1" id="KW-0129">CBS domain</keyword>
<dbReference type="InterPro" id="IPR046342">
    <property type="entry name" value="CBS_dom_sf"/>
</dbReference>
<dbReference type="CDD" id="cd04630">
    <property type="entry name" value="CBS_pair_bac"/>
    <property type="match status" value="1"/>
</dbReference>
<dbReference type="SUPFAM" id="SSF54631">
    <property type="entry name" value="CBS-domain pair"/>
    <property type="match status" value="1"/>
</dbReference>
<feature type="domain" description="CBS" evidence="2">
    <location>
        <begin position="79"/>
        <end position="133"/>
    </location>
</feature>
<proteinExistence type="predicted"/>
<dbReference type="AlphaFoldDB" id="A0A3B0XUX3"/>
<dbReference type="Pfam" id="PF00571">
    <property type="entry name" value="CBS"/>
    <property type="match status" value="2"/>
</dbReference>
<evidence type="ECO:0000313" key="3">
    <source>
        <dbReference type="EMBL" id="VAW59964.1"/>
    </source>
</evidence>
<sequence>MSRKIVRVRDVMKNKFDIVDGKMTVKEALGMMKSIGNKSLIVQKRDDNDEYGIVLLSDIAKEVLAKDRSPNRVNIFEIMSKPVINIDPNMDIRYCARLFERFGLARAPVVENRNIIGLVSFTDMVMKGLVEFD</sequence>
<evidence type="ECO:0000259" key="2">
    <source>
        <dbReference type="PROSITE" id="PS51371"/>
    </source>
</evidence>
<dbReference type="SMART" id="SM00116">
    <property type="entry name" value="CBS"/>
    <property type="match status" value="2"/>
</dbReference>
<dbReference type="EMBL" id="UOFH01000116">
    <property type="protein sequence ID" value="VAW59964.1"/>
    <property type="molecule type" value="Genomic_DNA"/>
</dbReference>
<dbReference type="InterPro" id="IPR051257">
    <property type="entry name" value="Diverse_CBS-Domain"/>
</dbReference>
<accession>A0A3B0XUX3</accession>
<dbReference type="PANTHER" id="PTHR43080">
    <property type="entry name" value="CBS DOMAIN-CONTAINING PROTEIN CBSX3, MITOCHONDRIAL"/>
    <property type="match status" value="1"/>
</dbReference>
<organism evidence="3">
    <name type="scientific">hydrothermal vent metagenome</name>
    <dbReference type="NCBI Taxonomy" id="652676"/>
    <lineage>
        <taxon>unclassified sequences</taxon>
        <taxon>metagenomes</taxon>
        <taxon>ecological metagenomes</taxon>
    </lineage>
</organism>
<name>A0A3B0XUX3_9ZZZZ</name>
<dbReference type="PANTHER" id="PTHR43080:SF2">
    <property type="entry name" value="CBS DOMAIN-CONTAINING PROTEIN"/>
    <property type="match status" value="1"/>
</dbReference>
<evidence type="ECO:0000256" key="1">
    <source>
        <dbReference type="ARBA" id="ARBA00023122"/>
    </source>
</evidence>